<name>A0AAN8F3F6_TRICO</name>
<dbReference type="GO" id="GO:0005886">
    <property type="term" value="C:plasma membrane"/>
    <property type="evidence" value="ECO:0007669"/>
    <property type="project" value="TreeGrafter"/>
</dbReference>
<dbReference type="GO" id="GO:0004222">
    <property type="term" value="F:metalloendopeptidase activity"/>
    <property type="evidence" value="ECO:0007669"/>
    <property type="project" value="InterPro"/>
</dbReference>
<dbReference type="InterPro" id="IPR008753">
    <property type="entry name" value="Peptidase_M13_N"/>
</dbReference>
<dbReference type="PROSITE" id="PS51885">
    <property type="entry name" value="NEPRILYSIN"/>
    <property type="match status" value="1"/>
</dbReference>
<dbReference type="InterPro" id="IPR018497">
    <property type="entry name" value="Peptidase_M13_C"/>
</dbReference>
<feature type="domain" description="Peptidase M13 C-terminal" evidence="8">
    <location>
        <begin position="229"/>
        <end position="376"/>
    </location>
</feature>
<dbReference type="Proteomes" id="UP001331761">
    <property type="component" value="Unassembled WGS sequence"/>
</dbReference>
<dbReference type="Pfam" id="PF05649">
    <property type="entry name" value="Peptidase_M13_N"/>
    <property type="match status" value="1"/>
</dbReference>
<evidence type="ECO:0000256" key="4">
    <source>
        <dbReference type="ARBA" id="ARBA00022723"/>
    </source>
</evidence>
<dbReference type="InterPro" id="IPR024079">
    <property type="entry name" value="MetalloPept_cat_dom_sf"/>
</dbReference>
<dbReference type="GO" id="GO:0046872">
    <property type="term" value="F:metal ion binding"/>
    <property type="evidence" value="ECO:0007669"/>
    <property type="project" value="UniProtKB-KW"/>
</dbReference>
<comment type="cofactor">
    <cofactor evidence="1">
        <name>Zn(2+)</name>
        <dbReference type="ChEBI" id="CHEBI:29105"/>
    </cofactor>
</comment>
<evidence type="ECO:0000313" key="11">
    <source>
        <dbReference type="Proteomes" id="UP001331761"/>
    </source>
</evidence>
<dbReference type="AlphaFoldDB" id="A0AAN8F3F6"/>
<keyword evidence="7" id="KW-0482">Metalloprotease</keyword>
<dbReference type="InterPro" id="IPR042089">
    <property type="entry name" value="Peptidase_M13_dom_2"/>
</dbReference>
<evidence type="ECO:0000259" key="9">
    <source>
        <dbReference type="Pfam" id="PF05649"/>
    </source>
</evidence>
<evidence type="ECO:0000256" key="5">
    <source>
        <dbReference type="ARBA" id="ARBA00022801"/>
    </source>
</evidence>
<evidence type="ECO:0000313" key="10">
    <source>
        <dbReference type="EMBL" id="KAK5964528.1"/>
    </source>
</evidence>
<keyword evidence="11" id="KW-1185">Reference proteome</keyword>
<dbReference type="PANTHER" id="PTHR11733">
    <property type="entry name" value="ZINC METALLOPROTEASE FAMILY M13 NEPRILYSIN-RELATED"/>
    <property type="match status" value="1"/>
</dbReference>
<keyword evidence="6" id="KW-0862">Zinc</keyword>
<evidence type="ECO:0000256" key="6">
    <source>
        <dbReference type="ARBA" id="ARBA00022833"/>
    </source>
</evidence>
<keyword evidence="3" id="KW-0645">Protease</keyword>
<dbReference type="EMBL" id="WIXE01025694">
    <property type="protein sequence ID" value="KAK5964528.1"/>
    <property type="molecule type" value="Genomic_DNA"/>
</dbReference>
<comment type="caution">
    <text evidence="10">The sequence shown here is derived from an EMBL/GenBank/DDBJ whole genome shotgun (WGS) entry which is preliminary data.</text>
</comment>
<organism evidence="10 11">
    <name type="scientific">Trichostrongylus colubriformis</name>
    <name type="common">Black scour worm</name>
    <dbReference type="NCBI Taxonomy" id="6319"/>
    <lineage>
        <taxon>Eukaryota</taxon>
        <taxon>Metazoa</taxon>
        <taxon>Ecdysozoa</taxon>
        <taxon>Nematoda</taxon>
        <taxon>Chromadorea</taxon>
        <taxon>Rhabditida</taxon>
        <taxon>Rhabditina</taxon>
        <taxon>Rhabditomorpha</taxon>
        <taxon>Strongyloidea</taxon>
        <taxon>Trichostrongylidae</taxon>
        <taxon>Trichostrongylus</taxon>
    </lineage>
</organism>
<evidence type="ECO:0000256" key="3">
    <source>
        <dbReference type="ARBA" id="ARBA00022670"/>
    </source>
</evidence>
<protein>
    <submittedName>
        <fullName evidence="10">Uncharacterized protein</fullName>
    </submittedName>
</protein>
<evidence type="ECO:0000256" key="1">
    <source>
        <dbReference type="ARBA" id="ARBA00001947"/>
    </source>
</evidence>
<evidence type="ECO:0000256" key="7">
    <source>
        <dbReference type="ARBA" id="ARBA00023049"/>
    </source>
</evidence>
<dbReference type="SUPFAM" id="SSF55486">
    <property type="entry name" value="Metalloproteases ('zincins'), catalytic domain"/>
    <property type="match status" value="1"/>
</dbReference>
<dbReference type="InterPro" id="IPR000718">
    <property type="entry name" value="Peptidase_M13"/>
</dbReference>
<evidence type="ECO:0000259" key="8">
    <source>
        <dbReference type="Pfam" id="PF01431"/>
    </source>
</evidence>
<evidence type="ECO:0000256" key="2">
    <source>
        <dbReference type="ARBA" id="ARBA00007357"/>
    </source>
</evidence>
<sequence>MVLLKKLIQMKLIAADTGVNVSNTNVAPDILALRTFMEKLYSIAVPNMAYIAKHDDDPLGSLFVRLSQIDETTYKWFSAKLDHNPPQNRSEICYGETSKYYSVAMLAMYARSRSSEALRPLAEGMVRAIIDELTDQIKENEWMEEAFKKAVLRKVSRISWSLLHDDLFINDTALDELYAAHYGLSDRPFLDMLEEITHIQKTQAYLKLIERFDVKSNMKKFSVRGYEVNAFYLRYPNSIVVPLPFLEFPVFHESFPRSFLHGSIGSIIGHEISHSLDVKGRMYDENGNWRTWWKKKWTEEYDKRAYCYVEQYGNIKIPKFNISLNGTLTLGETTADNEGLKIAYRAHQKYLSKVNDSAKTETVDGFTQDQLFFLGLSQ</sequence>
<dbReference type="Gene3D" id="3.40.390.10">
    <property type="entry name" value="Collagenase (Catalytic Domain)"/>
    <property type="match status" value="1"/>
</dbReference>
<reference evidence="10 11" key="1">
    <citation type="submission" date="2019-10" db="EMBL/GenBank/DDBJ databases">
        <title>Assembly and Annotation for the nematode Trichostrongylus colubriformis.</title>
        <authorList>
            <person name="Martin J."/>
        </authorList>
    </citation>
    <scope>NUCLEOTIDE SEQUENCE [LARGE SCALE GENOMIC DNA]</scope>
    <source>
        <strain evidence="10">G859</strain>
        <tissue evidence="10">Whole worm</tissue>
    </source>
</reference>
<dbReference type="Pfam" id="PF01431">
    <property type="entry name" value="Peptidase_M13"/>
    <property type="match status" value="1"/>
</dbReference>
<accession>A0AAN8F3F6</accession>
<feature type="non-terminal residue" evidence="10">
    <location>
        <position position="378"/>
    </location>
</feature>
<feature type="domain" description="Peptidase M13 N-terminal" evidence="9">
    <location>
        <begin position="75"/>
        <end position="158"/>
    </location>
</feature>
<gene>
    <name evidence="10" type="ORF">GCK32_013287</name>
</gene>
<dbReference type="PRINTS" id="PR00786">
    <property type="entry name" value="NEPRILYSIN"/>
</dbReference>
<dbReference type="PANTHER" id="PTHR11733:SF164">
    <property type="entry name" value="NEPRILYSIN"/>
    <property type="match status" value="1"/>
</dbReference>
<keyword evidence="4" id="KW-0479">Metal-binding</keyword>
<keyword evidence="5" id="KW-0378">Hydrolase</keyword>
<dbReference type="GO" id="GO:0016485">
    <property type="term" value="P:protein processing"/>
    <property type="evidence" value="ECO:0007669"/>
    <property type="project" value="TreeGrafter"/>
</dbReference>
<proteinExistence type="inferred from homology"/>
<comment type="similarity">
    <text evidence="2">Belongs to the peptidase M13 family.</text>
</comment>
<dbReference type="Gene3D" id="1.10.1380.10">
    <property type="entry name" value="Neutral endopeptidase , domain2"/>
    <property type="match status" value="1"/>
</dbReference>